<reference evidence="1 2" key="1">
    <citation type="submission" date="2022-03" db="EMBL/GenBank/DDBJ databases">
        <title>Complete genome analysis of Roseomonas KG 17.1 : a prolific producer of plant growth promoters.</title>
        <authorList>
            <person name="Saadouli I."/>
            <person name="Najjari A."/>
            <person name="Mosbah A."/>
            <person name="Ouzari H.I."/>
        </authorList>
    </citation>
    <scope>NUCLEOTIDE SEQUENCE [LARGE SCALE GENOMIC DNA]</scope>
    <source>
        <strain evidence="1 2">KG17-1</strain>
    </source>
</reference>
<dbReference type="RefSeq" id="WP_120010114.1">
    <property type="nucleotide sequence ID" value="NZ_JALBUU010000016.1"/>
</dbReference>
<sequence>MLQFLLYLPPHHASVSILEAKMALLPANYAGVLQGIDQSMLNGVSTLTDLRKMTSAAFLKISSVEGVTVRIEAPLAEGGDLPASVLRGLVIRCLLPKGIELEALRASLTDGAASRLIQIILAGHQVTFAPEGGHGWLTRGALQARAQLLTLLSQLPEAKPEALPAPVASVSCAPPTLQAA</sequence>
<name>A0ABS9W6F7_9PROT</name>
<dbReference type="EMBL" id="JALBUU010000016">
    <property type="protein sequence ID" value="MCI0754874.1"/>
    <property type="molecule type" value="Genomic_DNA"/>
</dbReference>
<gene>
    <name evidence="1" type="ORF">MON41_14150</name>
</gene>
<accession>A0ABS9W6F7</accession>
<dbReference type="Proteomes" id="UP001201985">
    <property type="component" value="Unassembled WGS sequence"/>
</dbReference>
<evidence type="ECO:0000313" key="1">
    <source>
        <dbReference type="EMBL" id="MCI0754874.1"/>
    </source>
</evidence>
<organism evidence="1 2">
    <name type="scientific">Teichococcus vastitatis</name>
    <dbReference type="NCBI Taxonomy" id="2307076"/>
    <lineage>
        <taxon>Bacteria</taxon>
        <taxon>Pseudomonadati</taxon>
        <taxon>Pseudomonadota</taxon>
        <taxon>Alphaproteobacteria</taxon>
        <taxon>Acetobacterales</taxon>
        <taxon>Roseomonadaceae</taxon>
        <taxon>Roseomonas</taxon>
    </lineage>
</organism>
<protein>
    <submittedName>
        <fullName evidence="1">Uncharacterized protein</fullName>
    </submittedName>
</protein>
<comment type="caution">
    <text evidence="1">The sequence shown here is derived from an EMBL/GenBank/DDBJ whole genome shotgun (WGS) entry which is preliminary data.</text>
</comment>
<proteinExistence type="predicted"/>
<evidence type="ECO:0000313" key="2">
    <source>
        <dbReference type="Proteomes" id="UP001201985"/>
    </source>
</evidence>
<keyword evidence="2" id="KW-1185">Reference proteome</keyword>